<keyword evidence="9" id="KW-1133">Transmembrane helix</keyword>
<accession>A0A4S2KB58</accession>
<reference evidence="11 12" key="1">
    <citation type="journal article" date="2019" name="BMC Genomics">
        <title>New insights from Opisthorchis felineus genome: update on genomics of the epidemiologically important liver flukes.</title>
        <authorList>
            <person name="Ershov N.I."/>
            <person name="Mordvinov V.A."/>
            <person name="Prokhortchouk E.B."/>
            <person name="Pakharukova M.Y."/>
            <person name="Gunbin K.V."/>
            <person name="Ustyantsev K."/>
            <person name="Genaev M.A."/>
            <person name="Blinov A.G."/>
            <person name="Mazur A."/>
            <person name="Boulygina E."/>
            <person name="Tsygankova S."/>
            <person name="Khrameeva E."/>
            <person name="Chekanov N."/>
            <person name="Fan G."/>
            <person name="Xiao A."/>
            <person name="Zhang H."/>
            <person name="Xu X."/>
            <person name="Yang H."/>
            <person name="Solovyev V."/>
            <person name="Lee S.M."/>
            <person name="Liu X."/>
            <person name="Afonnikov D.A."/>
            <person name="Skryabin K.G."/>
        </authorList>
    </citation>
    <scope>NUCLEOTIDE SEQUENCE [LARGE SCALE GENOMIC DNA]</scope>
    <source>
        <strain evidence="11">AK-0245</strain>
        <tissue evidence="11">Whole organism</tissue>
    </source>
</reference>
<dbReference type="GO" id="GO:0008270">
    <property type="term" value="F:zinc ion binding"/>
    <property type="evidence" value="ECO:0007669"/>
    <property type="project" value="TreeGrafter"/>
</dbReference>
<organism evidence="11 12">
    <name type="scientific">Opisthorchis felineus</name>
    <dbReference type="NCBI Taxonomy" id="147828"/>
    <lineage>
        <taxon>Eukaryota</taxon>
        <taxon>Metazoa</taxon>
        <taxon>Spiralia</taxon>
        <taxon>Lophotrochozoa</taxon>
        <taxon>Platyhelminthes</taxon>
        <taxon>Trematoda</taxon>
        <taxon>Digenea</taxon>
        <taxon>Opisthorchiida</taxon>
        <taxon>Opisthorchiata</taxon>
        <taxon>Opisthorchiidae</taxon>
        <taxon>Opisthorchis</taxon>
    </lineage>
</organism>
<dbReference type="EMBL" id="SJOL01012182">
    <property type="protein sequence ID" value="TGZ46270.1"/>
    <property type="molecule type" value="Genomic_DNA"/>
</dbReference>
<protein>
    <recommendedName>
        <fullName evidence="10">LITAF domain-containing protein</fullName>
    </recommendedName>
</protein>
<keyword evidence="6" id="KW-0862">Zinc</keyword>
<dbReference type="AlphaFoldDB" id="A0A4S2KB58"/>
<keyword evidence="9" id="KW-0812">Transmembrane</keyword>
<feature type="compositionally biased region" description="Low complexity" evidence="8">
    <location>
        <begin position="60"/>
        <end position="78"/>
    </location>
</feature>
<dbReference type="PROSITE" id="PS51837">
    <property type="entry name" value="LITAF"/>
    <property type="match status" value="1"/>
</dbReference>
<evidence type="ECO:0000313" key="12">
    <source>
        <dbReference type="Proteomes" id="UP000308267"/>
    </source>
</evidence>
<evidence type="ECO:0000256" key="2">
    <source>
        <dbReference type="ARBA" id="ARBA00004481"/>
    </source>
</evidence>
<keyword evidence="5" id="KW-0479">Metal-binding</keyword>
<dbReference type="OrthoDB" id="4713066at2759"/>
<dbReference type="Proteomes" id="UP000308267">
    <property type="component" value="Unassembled WGS sequence"/>
</dbReference>
<proteinExistence type="inferred from homology"/>
<dbReference type="SMART" id="SM00714">
    <property type="entry name" value="LITAF"/>
    <property type="match status" value="1"/>
</dbReference>
<dbReference type="STRING" id="147828.A0A4S2KB58"/>
<dbReference type="PANTHER" id="PTHR23292:SF6">
    <property type="entry name" value="FI16602P1-RELATED"/>
    <property type="match status" value="1"/>
</dbReference>
<dbReference type="InterPro" id="IPR006629">
    <property type="entry name" value="LITAF"/>
</dbReference>
<feature type="region of interest" description="Disordered" evidence="8">
    <location>
        <begin position="15"/>
        <end position="39"/>
    </location>
</feature>
<feature type="domain" description="LITAF" evidence="10">
    <location>
        <begin position="120"/>
        <end position="204"/>
    </location>
</feature>
<feature type="compositionally biased region" description="Basic and acidic residues" evidence="8">
    <location>
        <begin position="23"/>
        <end position="39"/>
    </location>
</feature>
<comment type="similarity">
    <text evidence="4">Belongs to the CDIP1/LITAF family.</text>
</comment>
<evidence type="ECO:0000256" key="1">
    <source>
        <dbReference type="ARBA" id="ARBA00004414"/>
    </source>
</evidence>
<dbReference type="Pfam" id="PF10601">
    <property type="entry name" value="zf-LITAF-like"/>
    <property type="match status" value="1"/>
</dbReference>
<evidence type="ECO:0000256" key="6">
    <source>
        <dbReference type="ARBA" id="ARBA00022833"/>
    </source>
</evidence>
<evidence type="ECO:0000256" key="8">
    <source>
        <dbReference type="SAM" id="MobiDB-lite"/>
    </source>
</evidence>
<dbReference type="GO" id="GO:0031902">
    <property type="term" value="C:late endosome membrane"/>
    <property type="evidence" value="ECO:0007669"/>
    <property type="project" value="UniProtKB-SubCell"/>
</dbReference>
<gene>
    <name evidence="11" type="ORF">CRM22_011114</name>
</gene>
<evidence type="ECO:0000256" key="4">
    <source>
        <dbReference type="ARBA" id="ARBA00005975"/>
    </source>
</evidence>
<evidence type="ECO:0000256" key="7">
    <source>
        <dbReference type="ARBA" id="ARBA00023136"/>
    </source>
</evidence>
<sequence>MSEAEILDCGKNVRSGSIAATVKTDEKKQNKRPTKSELRRYSVQCLAEHENTFKPPIPILPSNRSSGSSGKPSLSKIPENVTPRPSLYGYPLIGTRPSITEPEIPSEESKEVTAQMKAIRKEELQHKPVKLTRESVAFRCDTCQQSSMTITTYHVGTGTWLMAVLIFLLGGVLGCFLIPFYTNCCKDVKHTCPVCDTEVGVVKAI</sequence>
<comment type="subcellular location">
    <subcellularLocation>
        <location evidence="2">Endosome membrane</location>
        <topology evidence="2">Peripheral membrane protein</topology>
    </subcellularLocation>
    <subcellularLocation>
        <location evidence="1">Late endosome membrane</location>
    </subcellularLocation>
    <subcellularLocation>
        <location evidence="3">Lysosome membrane</location>
        <topology evidence="3">Peripheral membrane protein</topology>
        <orientation evidence="3">Cytoplasmic side</orientation>
    </subcellularLocation>
</comment>
<name>A0A4S2KB58_OPIFE</name>
<feature type="region of interest" description="Disordered" evidence="8">
    <location>
        <begin position="53"/>
        <end position="82"/>
    </location>
</feature>
<evidence type="ECO:0000259" key="10">
    <source>
        <dbReference type="PROSITE" id="PS51837"/>
    </source>
</evidence>
<evidence type="ECO:0000256" key="5">
    <source>
        <dbReference type="ARBA" id="ARBA00022723"/>
    </source>
</evidence>
<comment type="caution">
    <text evidence="11">The sequence shown here is derived from an EMBL/GenBank/DDBJ whole genome shotgun (WGS) entry which is preliminary data.</text>
</comment>
<evidence type="ECO:0000256" key="9">
    <source>
        <dbReference type="SAM" id="Phobius"/>
    </source>
</evidence>
<feature type="transmembrane region" description="Helical" evidence="9">
    <location>
        <begin position="160"/>
        <end position="181"/>
    </location>
</feature>
<dbReference type="GO" id="GO:0005765">
    <property type="term" value="C:lysosomal membrane"/>
    <property type="evidence" value="ECO:0007669"/>
    <property type="project" value="UniProtKB-SubCell"/>
</dbReference>
<keyword evidence="12" id="KW-1185">Reference proteome</keyword>
<evidence type="ECO:0000256" key="3">
    <source>
        <dbReference type="ARBA" id="ARBA00004630"/>
    </source>
</evidence>
<dbReference type="PANTHER" id="PTHR23292">
    <property type="entry name" value="LIPOPOLYSACCHARIDE-INDUCED TUMOR NECROSIS FACTOR-ALPHA FACTOR"/>
    <property type="match status" value="1"/>
</dbReference>
<dbReference type="InterPro" id="IPR037519">
    <property type="entry name" value="LITAF_fam"/>
</dbReference>
<keyword evidence="7 9" id="KW-0472">Membrane</keyword>
<evidence type="ECO:0000313" key="11">
    <source>
        <dbReference type="EMBL" id="TGZ46270.1"/>
    </source>
</evidence>